<dbReference type="PROSITE" id="PS51005">
    <property type="entry name" value="NAC"/>
    <property type="match status" value="1"/>
</dbReference>
<sequence length="284" mass="32346">MNGKSSSELPPGFRFHPTDEELIMYYLCNQATSKPCPVSIIPEVDIYKFDPWELPEKAGFGENEGYFFSPRDRKYPNGVRPNRATVSGYWKATGTDKAIYSECKNVGVKKALVFYKGKPPKGLKTDWIMHEYRLVESRGPANKQVGSMRLDDWVLYRIYKKKQMGKTLEMGKDSNAQSHVKPASDDSDQQMMKLPRNVSLANLLEMDYLDPITQLQCDNSCNSTFGFQNNMLNAGSYQFGKPELGEVPNYQYAVDSGKFQLNQSGTINQPIFVNPVYDLRELNH</sequence>
<evidence type="ECO:0000313" key="8">
    <source>
        <dbReference type="Proteomes" id="UP001163823"/>
    </source>
</evidence>
<protein>
    <submittedName>
        <fullName evidence="7">NAC domain protein</fullName>
    </submittedName>
</protein>
<reference evidence="7" key="1">
    <citation type="journal article" date="2023" name="Science">
        <title>Elucidation of the pathway for biosynthesis of saponin adjuvants from the soapbark tree.</title>
        <authorList>
            <person name="Reed J."/>
            <person name="Orme A."/>
            <person name="El-Demerdash A."/>
            <person name="Owen C."/>
            <person name="Martin L.B.B."/>
            <person name="Misra R.C."/>
            <person name="Kikuchi S."/>
            <person name="Rejzek M."/>
            <person name="Martin A.C."/>
            <person name="Harkess A."/>
            <person name="Leebens-Mack J."/>
            <person name="Louveau T."/>
            <person name="Stephenson M.J."/>
            <person name="Osbourn A."/>
        </authorList>
    </citation>
    <scope>NUCLEOTIDE SEQUENCE</scope>
    <source>
        <strain evidence="7">S10</strain>
    </source>
</reference>
<dbReference type="FunFam" id="2.170.150.80:FF:000004">
    <property type="entry name" value="NAC transcription factor"/>
    <property type="match status" value="1"/>
</dbReference>
<dbReference type="AlphaFoldDB" id="A0AAD7KQI9"/>
<comment type="caution">
    <text evidence="7">The sequence shown here is derived from an EMBL/GenBank/DDBJ whole genome shotgun (WGS) entry which is preliminary data.</text>
</comment>
<dbReference type="EMBL" id="JARAOO010000014">
    <property type="protein sequence ID" value="KAJ7943441.1"/>
    <property type="molecule type" value="Genomic_DNA"/>
</dbReference>
<dbReference type="GO" id="GO:0005634">
    <property type="term" value="C:nucleus"/>
    <property type="evidence" value="ECO:0007669"/>
    <property type="project" value="UniProtKB-SubCell"/>
</dbReference>
<dbReference type="InterPro" id="IPR036093">
    <property type="entry name" value="NAC_dom_sf"/>
</dbReference>
<dbReference type="PANTHER" id="PTHR31719:SF127">
    <property type="entry name" value="NAC TRANSCRIPTION FACTOR 29"/>
    <property type="match status" value="1"/>
</dbReference>
<evidence type="ECO:0000256" key="1">
    <source>
        <dbReference type="ARBA" id="ARBA00004123"/>
    </source>
</evidence>
<proteinExistence type="predicted"/>
<name>A0AAD7KQI9_QUISA</name>
<comment type="subcellular location">
    <subcellularLocation>
        <location evidence="1">Nucleus</location>
    </subcellularLocation>
</comment>
<accession>A0AAD7KQI9</accession>
<dbReference type="Proteomes" id="UP001163823">
    <property type="component" value="Chromosome 14"/>
</dbReference>
<dbReference type="InterPro" id="IPR003441">
    <property type="entry name" value="NAC-dom"/>
</dbReference>
<keyword evidence="4" id="KW-0804">Transcription</keyword>
<keyword evidence="3" id="KW-0238">DNA-binding</keyword>
<dbReference type="Pfam" id="PF02365">
    <property type="entry name" value="NAM"/>
    <property type="match status" value="1"/>
</dbReference>
<feature type="domain" description="NAC" evidence="6">
    <location>
        <begin position="9"/>
        <end position="161"/>
    </location>
</feature>
<dbReference type="GO" id="GO:0043565">
    <property type="term" value="F:sequence-specific DNA binding"/>
    <property type="evidence" value="ECO:0007669"/>
    <property type="project" value="UniProtKB-ARBA"/>
</dbReference>
<evidence type="ECO:0000256" key="5">
    <source>
        <dbReference type="ARBA" id="ARBA00023242"/>
    </source>
</evidence>
<evidence type="ECO:0000256" key="3">
    <source>
        <dbReference type="ARBA" id="ARBA00023125"/>
    </source>
</evidence>
<dbReference type="SUPFAM" id="SSF101941">
    <property type="entry name" value="NAC domain"/>
    <property type="match status" value="1"/>
</dbReference>
<dbReference type="PANTHER" id="PTHR31719">
    <property type="entry name" value="NAC TRANSCRIPTION FACTOR 56"/>
    <property type="match status" value="1"/>
</dbReference>
<keyword evidence="2" id="KW-0805">Transcription regulation</keyword>
<evidence type="ECO:0000256" key="4">
    <source>
        <dbReference type="ARBA" id="ARBA00023163"/>
    </source>
</evidence>
<evidence type="ECO:0000259" key="6">
    <source>
        <dbReference type="PROSITE" id="PS51005"/>
    </source>
</evidence>
<dbReference type="KEGG" id="qsa:O6P43_032990"/>
<dbReference type="Gene3D" id="2.170.150.80">
    <property type="entry name" value="NAC domain"/>
    <property type="match status" value="1"/>
</dbReference>
<evidence type="ECO:0000256" key="2">
    <source>
        <dbReference type="ARBA" id="ARBA00023015"/>
    </source>
</evidence>
<organism evidence="7 8">
    <name type="scientific">Quillaja saponaria</name>
    <name type="common">Soap bark tree</name>
    <dbReference type="NCBI Taxonomy" id="32244"/>
    <lineage>
        <taxon>Eukaryota</taxon>
        <taxon>Viridiplantae</taxon>
        <taxon>Streptophyta</taxon>
        <taxon>Embryophyta</taxon>
        <taxon>Tracheophyta</taxon>
        <taxon>Spermatophyta</taxon>
        <taxon>Magnoliopsida</taxon>
        <taxon>eudicotyledons</taxon>
        <taxon>Gunneridae</taxon>
        <taxon>Pentapetalae</taxon>
        <taxon>rosids</taxon>
        <taxon>fabids</taxon>
        <taxon>Fabales</taxon>
        <taxon>Quillajaceae</taxon>
        <taxon>Quillaja</taxon>
    </lineage>
</organism>
<gene>
    <name evidence="7" type="ORF">O6P43_032990</name>
</gene>
<keyword evidence="5" id="KW-0539">Nucleus</keyword>
<keyword evidence="8" id="KW-1185">Reference proteome</keyword>
<evidence type="ECO:0000313" key="7">
    <source>
        <dbReference type="EMBL" id="KAJ7943441.1"/>
    </source>
</evidence>
<dbReference type="GO" id="GO:0006355">
    <property type="term" value="P:regulation of DNA-templated transcription"/>
    <property type="evidence" value="ECO:0007669"/>
    <property type="project" value="InterPro"/>
</dbReference>